<sequence>MHRIQTRPKQRKIPLQKNVYSAALERIAWVFDSFDRICISFSGGKDSTLLFHLTAQEARRRGRKFNVLFVDWEVQFQHTIDHIQAMKTLYEDCTEHFYWVALPITTVNGTSSYQPEWIAWEPGVKWIRQPPKDAITDPGYFPFYTPDMTFEDFVPSLNDWLARTPPVTPTAILTGMRADESLMRFQSICDRRKARYSPDKPWTTASMSSGACTIAPLYDWKTADIWSWFAHTGAQCNPLYQLMFQAGVKPRYMRICEPFGPEQRTGLWLFHVLEPELWDRVCLRVSGARTGEIYAAERNGFYGQGQINKPDAMTWREYALFLLDSLPPATAEHYRNKIAVYLQWYRQRDYPDDIPDYQEKDTGSKDIPSWRRICRTLLRNDYWCRSLSFSPTRTHHYERWKKRVQEKRKLWQVI</sequence>
<dbReference type="InterPro" id="IPR014729">
    <property type="entry name" value="Rossmann-like_a/b/a_fold"/>
</dbReference>
<comment type="caution">
    <text evidence="2">The sequence shown here is derived from an EMBL/GenBank/DDBJ whole genome shotgun (WGS) entry which is preliminary data.</text>
</comment>
<evidence type="ECO:0000259" key="1">
    <source>
        <dbReference type="Pfam" id="PF01507"/>
    </source>
</evidence>
<dbReference type="SUPFAM" id="SSF52402">
    <property type="entry name" value="Adenine nucleotide alpha hydrolases-like"/>
    <property type="match status" value="1"/>
</dbReference>
<proteinExistence type="predicted"/>
<keyword evidence="3" id="KW-1185">Reference proteome</keyword>
<dbReference type="GeneID" id="92828003"/>
<dbReference type="CDD" id="cd23947">
    <property type="entry name" value="PAPS_reductase-like_YbdN"/>
    <property type="match status" value="1"/>
</dbReference>
<dbReference type="Proteomes" id="UP000010297">
    <property type="component" value="Unassembled WGS sequence"/>
</dbReference>
<dbReference type="EMBL" id="BAFF01000003">
    <property type="protein sequence ID" value="GAB51730.1"/>
    <property type="molecule type" value="Genomic_DNA"/>
</dbReference>
<protein>
    <recommendedName>
        <fullName evidence="1">Phosphoadenosine phosphosulphate reductase domain-containing protein</fullName>
    </recommendedName>
</protein>
<dbReference type="RefSeq" id="WP_002435118.1">
    <property type="nucleotide sequence ID" value="NZ_BAFF01000003.1"/>
</dbReference>
<dbReference type="eggNOG" id="COG3969">
    <property type="taxonomic scope" value="Bacteria"/>
</dbReference>
<name>H5V172_ATLHE</name>
<evidence type="ECO:0000313" key="2">
    <source>
        <dbReference type="EMBL" id="GAB51730.1"/>
    </source>
</evidence>
<organism evidence="2 3">
    <name type="scientific">Atlantibacter hermannii NBRC 105704</name>
    <dbReference type="NCBI Taxonomy" id="1115512"/>
    <lineage>
        <taxon>Bacteria</taxon>
        <taxon>Pseudomonadati</taxon>
        <taxon>Pseudomonadota</taxon>
        <taxon>Gammaproteobacteria</taxon>
        <taxon>Enterobacterales</taxon>
        <taxon>Enterobacteriaceae</taxon>
        <taxon>Atlantibacter</taxon>
    </lineage>
</organism>
<reference evidence="2 3" key="1">
    <citation type="submission" date="2012-02" db="EMBL/GenBank/DDBJ databases">
        <title>Whole genome shotgun sequence of Escherichia hermannii NBRC 105704.</title>
        <authorList>
            <person name="Yoshida I."/>
            <person name="Hosoyama A."/>
            <person name="Tsuchikane K."/>
            <person name="Katsumata H."/>
            <person name="Yamazaki S."/>
            <person name="Fujita N."/>
        </authorList>
    </citation>
    <scope>NUCLEOTIDE SEQUENCE [LARGE SCALE GENOMIC DNA]</scope>
    <source>
        <strain evidence="2 3">NBRC 105704</strain>
    </source>
</reference>
<dbReference type="AlphaFoldDB" id="H5V172"/>
<dbReference type="GO" id="GO:0071453">
    <property type="term" value="P:cellular response to oxygen levels"/>
    <property type="evidence" value="ECO:0007669"/>
    <property type="project" value="TreeGrafter"/>
</dbReference>
<dbReference type="InterPro" id="IPR002500">
    <property type="entry name" value="PAPS_reduct_dom"/>
</dbReference>
<gene>
    <name evidence="2" type="primary">ybdN</name>
    <name evidence="2" type="ORF">EH105704_03_02350</name>
</gene>
<dbReference type="PANTHER" id="PTHR30083">
    <property type="entry name" value="TRANSCRIPTIONAL REGULATOR-RELATED"/>
    <property type="match status" value="1"/>
</dbReference>
<dbReference type="InterPro" id="IPR021845">
    <property type="entry name" value="DUF3440"/>
</dbReference>
<accession>H5V172</accession>
<dbReference type="Pfam" id="PF11922">
    <property type="entry name" value="DUF3440"/>
    <property type="match status" value="2"/>
</dbReference>
<dbReference type="PANTHER" id="PTHR30083:SF0">
    <property type="entry name" value="3'-PHOSPHOADENOSINE 5'-PHOSPHOSULFATE SULFOTRANSFERASE (PAPS REDUCTASE)_FAD SYNTHETASE"/>
    <property type="match status" value="1"/>
</dbReference>
<dbReference type="Pfam" id="PF01507">
    <property type="entry name" value="PAPS_reduct"/>
    <property type="match status" value="2"/>
</dbReference>
<feature type="domain" description="Phosphoadenosine phosphosulphate reductase" evidence="1">
    <location>
        <begin position="37"/>
        <end position="90"/>
    </location>
</feature>
<dbReference type="Gene3D" id="3.40.50.620">
    <property type="entry name" value="HUPs"/>
    <property type="match status" value="1"/>
</dbReference>
<evidence type="ECO:0000313" key="3">
    <source>
        <dbReference type="Proteomes" id="UP000010297"/>
    </source>
</evidence>
<dbReference type="GO" id="GO:0003824">
    <property type="term" value="F:catalytic activity"/>
    <property type="evidence" value="ECO:0007669"/>
    <property type="project" value="InterPro"/>
</dbReference>
<feature type="domain" description="Phosphoadenosine phosphosulphate reductase" evidence="1">
    <location>
        <begin position="170"/>
        <end position="244"/>
    </location>
</feature>